<gene>
    <name evidence="6" type="ORF">UTRI_00454</name>
</gene>
<evidence type="ECO:0000313" key="6">
    <source>
        <dbReference type="EMBL" id="SPO20977.1"/>
    </source>
</evidence>
<name>A0A5C3DU73_9BASI</name>
<feature type="region of interest" description="Disordered" evidence="5">
    <location>
        <begin position="922"/>
        <end position="961"/>
    </location>
</feature>
<dbReference type="AlphaFoldDB" id="A0A5C3DU73"/>
<comment type="catalytic activity">
    <reaction evidence="1">
        <text>Hydrolysis of terminal, non-reducing alpha-D-galactose residues in alpha-D-galactosides, including galactose oligosaccharides, galactomannans and galactolipids.</text>
        <dbReference type="EC" id="3.2.1.22"/>
    </reaction>
</comment>
<proteinExistence type="inferred from homology"/>
<accession>A0A5C3DU73</accession>
<reference evidence="6 7" key="1">
    <citation type="submission" date="2018-03" db="EMBL/GenBank/DDBJ databases">
        <authorList>
            <person name="Guldener U."/>
        </authorList>
    </citation>
    <scope>NUCLEOTIDE SEQUENCE [LARGE SCALE GENOMIC DNA]</scope>
    <source>
        <strain evidence="6 7">NBRC100155</strain>
    </source>
</reference>
<evidence type="ECO:0000256" key="1">
    <source>
        <dbReference type="ARBA" id="ARBA00001255"/>
    </source>
</evidence>
<dbReference type="InterPro" id="IPR008811">
    <property type="entry name" value="Glycosyl_hydrolases_36"/>
</dbReference>
<dbReference type="InterPro" id="IPR017853">
    <property type="entry name" value="GH"/>
</dbReference>
<feature type="compositionally biased region" description="Polar residues" evidence="5">
    <location>
        <begin position="1145"/>
        <end position="1156"/>
    </location>
</feature>
<dbReference type="Gene3D" id="3.20.20.70">
    <property type="entry name" value="Aldolase class I"/>
    <property type="match status" value="1"/>
</dbReference>
<evidence type="ECO:0000256" key="4">
    <source>
        <dbReference type="ARBA" id="ARBA00049426"/>
    </source>
</evidence>
<keyword evidence="3" id="KW-0119">Carbohydrate metabolism</keyword>
<organism evidence="6 7">
    <name type="scientific">Ustilago trichophora</name>
    <dbReference type="NCBI Taxonomy" id="86804"/>
    <lineage>
        <taxon>Eukaryota</taxon>
        <taxon>Fungi</taxon>
        <taxon>Dikarya</taxon>
        <taxon>Basidiomycota</taxon>
        <taxon>Ustilaginomycotina</taxon>
        <taxon>Ustilaginomycetes</taxon>
        <taxon>Ustilaginales</taxon>
        <taxon>Ustilaginaceae</taxon>
        <taxon>Ustilago</taxon>
    </lineage>
</organism>
<dbReference type="GO" id="GO:0004557">
    <property type="term" value="F:alpha-galactosidase activity"/>
    <property type="evidence" value="ECO:0007669"/>
    <property type="project" value="UniProtKB-EC"/>
</dbReference>
<evidence type="ECO:0008006" key="8">
    <source>
        <dbReference type="Google" id="ProtNLM"/>
    </source>
</evidence>
<dbReference type="GO" id="GO:0047274">
    <property type="term" value="F:galactinol-sucrose galactosyltransferase activity"/>
    <property type="evidence" value="ECO:0007669"/>
    <property type="project" value="UniProtKB-EC"/>
</dbReference>
<keyword evidence="7" id="KW-1185">Reference proteome</keyword>
<evidence type="ECO:0000313" key="7">
    <source>
        <dbReference type="Proteomes" id="UP000324022"/>
    </source>
</evidence>
<dbReference type="SUPFAM" id="SSF51445">
    <property type="entry name" value="(Trans)glycosidases"/>
    <property type="match status" value="1"/>
</dbReference>
<sequence>MRSAPIFQPSLNSSRSIPQSQACEDGITFAAHYPADDYAASLASGDARLELWTNLPVSQCSAASTSRATAWKAIALHPVKATLSRKSGYSFVAKVKCSIDADDGVFGFTYRIVHPDGQLDWLGSPSNDGQIYLPSSNQSSSTIRQLVRPHQGTDVEVRGRCSSTDDHEGPLTLATLVTSHRDASSRLSFGIKASNVQSGLVVERTKSTWCTSRRFQSLTDVSSDFGSNLLVLELARSDRREVLVLLPVFDDGNVTTRLIRSSCKDGFVNFEMVGPEQISAKVAVALGTVEKLERIIAACRSLAARTLRAPIHEPLGLGWSAKKAIDLDSPLLPSIEASVPSIPYSSNEPDCVDLSFYSDSTAVDSGVAGLSTASSMISSSGDESFVQDEQDDASTINGDRTLQAEFRSSPSKPTAGLGFCTWEAMQNDKRRPFLSEVVAALEAAEKRLGEGSITSLLIDDGWQDIVYGSEDRGRLNSFDMDPAVLDLDETLVSGDADPSGSVLARYISCVRRRFPSIRSVGCWMTLAGYWDGIHPDGPIANGLSAPLRRVCVEDPFRQASRDWFIQATELDMHLFWDRAFHSLRQSGINFVKIDAQAEWEWVQDVGSEGKSGQKTSTRSATLGKAAFEAMEGAAARYFGAGEGVIHSMAFTSAFTNTSRTLHGQGMTVRCTDDFFPQIPEAHRHHLAHNVYNSLLLPEHSCDADMLSHCVDGASLSLEEGEGVNHTGFHASFRAFTDARLWLSDKLDAPAHDSIRALVPPLTLSGQDAGVSVQARGQLLTNAMFDDLICDGTGPALKLRVQHESLGTGTLGFWNLRANQAGTFDLLDIKQIVPRRTETIQTHVALSAQYAVRSFRTGKVWLLSSDTNRTDLENSVLSITLEADSWEVLTVSPLLSTAVEGVSVALMGSTEHFMTPDGVHSFSVSASAPVKDSKRRRSASKSRRPSQQHRRQSTRSVSTSSIASIATDTCSTPSTDTALTIPTATSSLDSFVRESCSGSRVVLTSLAMINGFFALLQATVSGVVSAPSHVSRKGKKMALVNMVDSIIGVLDTFQTLFVFGLLVLASWTSVLPHTHSSKRGGSKKASWLPFLHKNQIQEEANADEVCMDDAPPKNIRLRPADAVITLKRCLTSRTIVPLREFPTSIANPTQSTSGTLNPTSSMTKTSTPPPTPDVVATTLINMATKIQFLVLCPRSNCIRTCMIDRTTFDCATTAWIKIHPIQLQSTASPQNTDNAEGGAFTVEVDLKAWRENQDETYRQSLCGPVSLSLRITSDPSTYSN</sequence>
<dbReference type="PANTHER" id="PTHR31268">
    <property type="match status" value="1"/>
</dbReference>
<comment type="similarity">
    <text evidence="2">Belongs to the glycosyl hydrolases 36 family.</text>
</comment>
<evidence type="ECO:0000256" key="3">
    <source>
        <dbReference type="ARBA" id="ARBA00023277"/>
    </source>
</evidence>
<dbReference type="EMBL" id="OOIN01000002">
    <property type="protein sequence ID" value="SPO20977.1"/>
    <property type="molecule type" value="Genomic_DNA"/>
</dbReference>
<dbReference type="PANTHER" id="PTHR31268:SF32">
    <property type="entry name" value="GALACTINOL--SUCROSE GALACTOSYLTRANSFERASE 2-RELATED"/>
    <property type="match status" value="1"/>
</dbReference>
<feature type="region of interest" description="Disordered" evidence="5">
    <location>
        <begin position="1145"/>
        <end position="1169"/>
    </location>
</feature>
<dbReference type="Pfam" id="PF05691">
    <property type="entry name" value="Raffinose_syn"/>
    <property type="match status" value="1"/>
</dbReference>
<dbReference type="Proteomes" id="UP000324022">
    <property type="component" value="Unassembled WGS sequence"/>
</dbReference>
<evidence type="ECO:0000256" key="5">
    <source>
        <dbReference type="SAM" id="MobiDB-lite"/>
    </source>
</evidence>
<protein>
    <recommendedName>
        <fullName evidence="8">Alpha-galactosidase</fullName>
    </recommendedName>
</protein>
<feature type="compositionally biased region" description="Basic residues" evidence="5">
    <location>
        <begin position="932"/>
        <end position="952"/>
    </location>
</feature>
<comment type="catalytic activity">
    <reaction evidence="4">
        <text>alpha-D-galactosyl-(1-&gt;3)-1D-myo-inositol + sucrose = raffinose + myo-inositol</text>
        <dbReference type="Rhea" id="RHEA:20161"/>
        <dbReference type="ChEBI" id="CHEBI:16634"/>
        <dbReference type="ChEBI" id="CHEBI:17268"/>
        <dbReference type="ChEBI" id="CHEBI:17505"/>
        <dbReference type="ChEBI" id="CHEBI:17992"/>
        <dbReference type="EC" id="2.4.1.82"/>
    </reaction>
</comment>
<dbReference type="InterPro" id="IPR013785">
    <property type="entry name" value="Aldolase_TIM"/>
</dbReference>
<evidence type="ECO:0000256" key="2">
    <source>
        <dbReference type="ARBA" id="ARBA00007240"/>
    </source>
</evidence>
<dbReference type="OrthoDB" id="4664297at2759"/>